<protein>
    <submittedName>
        <fullName evidence="4">AcrR family transcriptional regulator</fullName>
    </submittedName>
</protein>
<dbReference type="EMBL" id="JAFBCF010000001">
    <property type="protein sequence ID" value="MBM7799176.1"/>
    <property type="molecule type" value="Genomic_DNA"/>
</dbReference>
<dbReference type="PANTHER" id="PTHR30055:SF241">
    <property type="entry name" value="TRANSCRIPTIONAL REGULATORY PROTEIN"/>
    <property type="match status" value="1"/>
</dbReference>
<feature type="DNA-binding region" description="H-T-H motif" evidence="2">
    <location>
        <begin position="35"/>
        <end position="54"/>
    </location>
</feature>
<comment type="caution">
    <text evidence="4">The sequence shown here is derived from an EMBL/GenBank/DDBJ whole genome shotgun (WGS) entry which is preliminary data.</text>
</comment>
<name>A0ABS2RJK9_9ACTN</name>
<evidence type="ECO:0000256" key="2">
    <source>
        <dbReference type="PROSITE-ProRule" id="PRU00335"/>
    </source>
</evidence>
<accession>A0ABS2RJK9</accession>
<dbReference type="Gene3D" id="1.10.357.10">
    <property type="entry name" value="Tetracycline Repressor, domain 2"/>
    <property type="match status" value="1"/>
</dbReference>
<evidence type="ECO:0000256" key="1">
    <source>
        <dbReference type="ARBA" id="ARBA00023125"/>
    </source>
</evidence>
<dbReference type="InterPro" id="IPR050109">
    <property type="entry name" value="HTH-type_TetR-like_transc_reg"/>
</dbReference>
<reference evidence="4 5" key="1">
    <citation type="submission" date="2021-01" db="EMBL/GenBank/DDBJ databases">
        <title>Sequencing the genomes of 1000 actinobacteria strains.</title>
        <authorList>
            <person name="Klenk H.-P."/>
        </authorList>
    </citation>
    <scope>NUCLEOTIDE SEQUENCE [LARGE SCALE GENOMIC DNA]</scope>
    <source>
        <strain evidence="4 5">DSM 18662</strain>
    </source>
</reference>
<feature type="domain" description="HTH tetR-type" evidence="3">
    <location>
        <begin position="12"/>
        <end position="72"/>
    </location>
</feature>
<organism evidence="4 5">
    <name type="scientific">Microlunatus panaciterrae</name>
    <dbReference type="NCBI Taxonomy" id="400768"/>
    <lineage>
        <taxon>Bacteria</taxon>
        <taxon>Bacillati</taxon>
        <taxon>Actinomycetota</taxon>
        <taxon>Actinomycetes</taxon>
        <taxon>Propionibacteriales</taxon>
        <taxon>Propionibacteriaceae</taxon>
        <taxon>Microlunatus</taxon>
    </lineage>
</organism>
<evidence type="ECO:0000313" key="4">
    <source>
        <dbReference type="EMBL" id="MBM7799176.1"/>
    </source>
</evidence>
<evidence type="ECO:0000313" key="5">
    <source>
        <dbReference type="Proteomes" id="UP000704762"/>
    </source>
</evidence>
<dbReference type="SUPFAM" id="SSF46689">
    <property type="entry name" value="Homeodomain-like"/>
    <property type="match status" value="1"/>
</dbReference>
<dbReference type="PANTHER" id="PTHR30055">
    <property type="entry name" value="HTH-TYPE TRANSCRIPTIONAL REGULATOR RUTR"/>
    <property type="match status" value="1"/>
</dbReference>
<keyword evidence="5" id="KW-1185">Reference proteome</keyword>
<evidence type="ECO:0000259" key="3">
    <source>
        <dbReference type="PROSITE" id="PS50977"/>
    </source>
</evidence>
<dbReference type="Pfam" id="PF00440">
    <property type="entry name" value="TetR_N"/>
    <property type="match status" value="1"/>
</dbReference>
<dbReference type="PRINTS" id="PR00455">
    <property type="entry name" value="HTHTETR"/>
</dbReference>
<proteinExistence type="predicted"/>
<dbReference type="RefSeq" id="WP_204917751.1">
    <property type="nucleotide sequence ID" value="NZ_BAAAQP010000001.1"/>
</dbReference>
<keyword evidence="1 2" id="KW-0238">DNA-binding</keyword>
<dbReference type="Proteomes" id="UP000704762">
    <property type="component" value="Unassembled WGS sequence"/>
</dbReference>
<gene>
    <name evidence="4" type="ORF">JOE57_002097</name>
</gene>
<dbReference type="PROSITE" id="PS50977">
    <property type="entry name" value="HTH_TETR_2"/>
    <property type="match status" value="1"/>
</dbReference>
<dbReference type="InterPro" id="IPR009057">
    <property type="entry name" value="Homeodomain-like_sf"/>
</dbReference>
<dbReference type="InterPro" id="IPR001647">
    <property type="entry name" value="HTH_TetR"/>
</dbReference>
<sequence length="219" mass="24474">MTEAPHLTRRRAETRDKLLDAAVFVFAEKGILGASVEEICEQAQFTRGAFYSNFASRDELVLALLEREAKQQIARAQAAIDTILTRDPGEDYTSNTRMAMTINAFAQAQPADRSSILAQRELRLYAIRNPDITEEFLAFEERSIAEVTQVIMDALASVEREFTIPVESAIAMITALYEDSMVRSLLRPRTAESDATSFDLMTAFLETITRPLEGSDPGR</sequence>